<dbReference type="SUPFAM" id="SSF51735">
    <property type="entry name" value="NAD(P)-binding Rossmann-fold domains"/>
    <property type="match status" value="1"/>
</dbReference>
<proteinExistence type="predicted"/>
<dbReference type="EMBL" id="UINC01018095">
    <property type="protein sequence ID" value="SVA75675.1"/>
    <property type="molecule type" value="Genomic_DNA"/>
</dbReference>
<accession>A0A381YF90</accession>
<organism evidence="1">
    <name type="scientific">marine metagenome</name>
    <dbReference type="NCBI Taxonomy" id="408172"/>
    <lineage>
        <taxon>unclassified sequences</taxon>
        <taxon>metagenomes</taxon>
        <taxon>ecological metagenomes</taxon>
    </lineage>
</organism>
<dbReference type="AlphaFoldDB" id="A0A381YF90"/>
<evidence type="ECO:0008006" key="2">
    <source>
        <dbReference type="Google" id="ProtNLM"/>
    </source>
</evidence>
<protein>
    <recommendedName>
        <fullName evidence="2">NAD-dependent epimerase/dehydratase domain-containing protein</fullName>
    </recommendedName>
</protein>
<dbReference type="InterPro" id="IPR036291">
    <property type="entry name" value="NAD(P)-bd_dom_sf"/>
</dbReference>
<evidence type="ECO:0000313" key="1">
    <source>
        <dbReference type="EMBL" id="SVA75675.1"/>
    </source>
</evidence>
<dbReference type="Gene3D" id="3.40.50.720">
    <property type="entry name" value="NAD(P)-binding Rossmann-like Domain"/>
    <property type="match status" value="1"/>
</dbReference>
<name>A0A381YF90_9ZZZZ</name>
<gene>
    <name evidence="1" type="ORF">METZ01_LOCUS128529</name>
</gene>
<sequence>MTIPASAVPVGILGLGFLGKILTAELKSVSESWGTWHEAPPSEPLIPVFHFDWADENFWPTLPETPATLVLTIPPLLKNIEAETERLQLWGTWMRHNRPQLKRLIYISTTGVYPKRNGIWTENSEFEADTLSGKLRLLTEKILSQYFQLQIIRPGGIYGSGRGIDFRLKSGKPIPLSITPVHRIHVEDLAQIILHLLDNPDAPNCVNAVDLEAKPSWEVANWLIENREDLTQEMFQENTDNLSGSPQRIISNQRLLELGVNLRYPTFRQGMLSAY</sequence>
<reference evidence="1" key="1">
    <citation type="submission" date="2018-05" db="EMBL/GenBank/DDBJ databases">
        <authorList>
            <person name="Lanie J.A."/>
            <person name="Ng W.-L."/>
            <person name="Kazmierczak K.M."/>
            <person name="Andrzejewski T.M."/>
            <person name="Davidsen T.M."/>
            <person name="Wayne K.J."/>
            <person name="Tettelin H."/>
            <person name="Glass J.I."/>
            <person name="Rusch D."/>
            <person name="Podicherti R."/>
            <person name="Tsui H.-C.T."/>
            <person name="Winkler M.E."/>
        </authorList>
    </citation>
    <scope>NUCLEOTIDE SEQUENCE</scope>
</reference>